<dbReference type="InterPro" id="IPR038441">
    <property type="entry name" value="THAP_Znf_sf"/>
</dbReference>
<keyword evidence="4 5" id="KW-0238">DNA-binding</keyword>
<dbReference type="EMBL" id="JAZDUA010000515">
    <property type="protein sequence ID" value="KAK7791620.1"/>
    <property type="molecule type" value="Genomic_DNA"/>
</dbReference>
<dbReference type="AlphaFoldDB" id="A0AAN9YYK2"/>
<evidence type="ECO:0000256" key="1">
    <source>
        <dbReference type="ARBA" id="ARBA00022723"/>
    </source>
</evidence>
<dbReference type="SMART" id="SM00692">
    <property type="entry name" value="DM3"/>
    <property type="match status" value="1"/>
</dbReference>
<dbReference type="Pfam" id="PF05485">
    <property type="entry name" value="THAP"/>
    <property type="match status" value="1"/>
</dbReference>
<dbReference type="SMART" id="SM00980">
    <property type="entry name" value="THAP"/>
    <property type="match status" value="1"/>
</dbReference>
<dbReference type="GO" id="GO:0003677">
    <property type="term" value="F:DNA binding"/>
    <property type="evidence" value="ECO:0007669"/>
    <property type="project" value="UniProtKB-UniRule"/>
</dbReference>
<dbReference type="PANTHER" id="PTHR47272:SF2">
    <property type="entry name" value="PIGGYBAC TRANSPOSABLE ELEMENT-DERIVED PROTEIN 3-LIKE"/>
    <property type="match status" value="1"/>
</dbReference>
<evidence type="ECO:0000259" key="6">
    <source>
        <dbReference type="PROSITE" id="PS50950"/>
    </source>
</evidence>
<keyword evidence="8" id="KW-1185">Reference proteome</keyword>
<dbReference type="PROSITE" id="PS50950">
    <property type="entry name" value="ZF_THAP"/>
    <property type="match status" value="1"/>
</dbReference>
<keyword evidence="3" id="KW-0862">Zinc</keyword>
<name>A0AAN9YYK2_9ORTH</name>
<sequence>MSTCCVCHVSFKSTEKRLEGISFHRFPSGNKRPFVLQKWREFSGIPEGERIQDKRICSVHFRAEDFIAVFPKRKLCCGAVPCLCLEPDDILSLLEDENVSSIDGWSSDEEEKDEISGMTHDKNIGIDQVELQDVTCHIPEESSDEEQHKIEDEKILDFLYNVTHNTRYSIISLYRVSTKTRKWTVKMIFHAVDLAITNSWIEYVKDAGILEVSKKETLDLLHFRLRVAEALINEGKSTVKKRGRPLSEDNRKHIISRKNTEVRPVDEVRLDTTDHLPVHNNALPGRCKKNGCKGKSGWRCQKCQVFLCLHKDRNCFFDFHRKK</sequence>
<proteinExistence type="predicted"/>
<keyword evidence="2 5" id="KW-0863">Zinc-finger</keyword>
<evidence type="ECO:0000256" key="4">
    <source>
        <dbReference type="ARBA" id="ARBA00023125"/>
    </source>
</evidence>
<reference evidence="7 8" key="1">
    <citation type="submission" date="2024-03" db="EMBL/GenBank/DDBJ databases">
        <title>The genome assembly and annotation of the cricket Gryllus longicercus Weissman &amp; Gray.</title>
        <authorList>
            <person name="Szrajer S."/>
            <person name="Gray D."/>
            <person name="Ylla G."/>
        </authorList>
    </citation>
    <scope>NUCLEOTIDE SEQUENCE [LARGE SCALE GENOMIC DNA]</scope>
    <source>
        <strain evidence="7">DAG 2021-001</strain>
        <tissue evidence="7">Whole body minus gut</tissue>
    </source>
</reference>
<evidence type="ECO:0000256" key="5">
    <source>
        <dbReference type="PROSITE-ProRule" id="PRU00309"/>
    </source>
</evidence>
<gene>
    <name evidence="7" type="ORF">R5R35_012801</name>
</gene>
<feature type="domain" description="THAP-type" evidence="6">
    <location>
        <begin position="1"/>
        <end position="84"/>
    </location>
</feature>
<evidence type="ECO:0000313" key="7">
    <source>
        <dbReference type="EMBL" id="KAK7791620.1"/>
    </source>
</evidence>
<comment type="caution">
    <text evidence="7">The sequence shown here is derived from an EMBL/GenBank/DDBJ whole genome shotgun (WGS) entry which is preliminary data.</text>
</comment>
<keyword evidence="1" id="KW-0479">Metal-binding</keyword>
<dbReference type="InterPro" id="IPR006612">
    <property type="entry name" value="THAP_Znf"/>
</dbReference>
<evidence type="ECO:0000313" key="8">
    <source>
        <dbReference type="Proteomes" id="UP001378592"/>
    </source>
</evidence>
<organism evidence="7 8">
    <name type="scientific">Gryllus longicercus</name>
    <dbReference type="NCBI Taxonomy" id="2509291"/>
    <lineage>
        <taxon>Eukaryota</taxon>
        <taxon>Metazoa</taxon>
        <taxon>Ecdysozoa</taxon>
        <taxon>Arthropoda</taxon>
        <taxon>Hexapoda</taxon>
        <taxon>Insecta</taxon>
        <taxon>Pterygota</taxon>
        <taxon>Neoptera</taxon>
        <taxon>Polyneoptera</taxon>
        <taxon>Orthoptera</taxon>
        <taxon>Ensifera</taxon>
        <taxon>Gryllidea</taxon>
        <taxon>Grylloidea</taxon>
        <taxon>Gryllidae</taxon>
        <taxon>Gryllinae</taxon>
        <taxon>Gryllus</taxon>
    </lineage>
</organism>
<dbReference type="PANTHER" id="PTHR47272">
    <property type="entry name" value="DDE_TNP_1_7 DOMAIN-CONTAINING PROTEIN"/>
    <property type="match status" value="1"/>
</dbReference>
<dbReference type="GO" id="GO:0008270">
    <property type="term" value="F:zinc ion binding"/>
    <property type="evidence" value="ECO:0007669"/>
    <property type="project" value="UniProtKB-KW"/>
</dbReference>
<accession>A0AAN9YYK2</accession>
<dbReference type="SUPFAM" id="SSF57716">
    <property type="entry name" value="Glucocorticoid receptor-like (DNA-binding domain)"/>
    <property type="match status" value="1"/>
</dbReference>
<dbReference type="Proteomes" id="UP001378592">
    <property type="component" value="Unassembled WGS sequence"/>
</dbReference>
<evidence type="ECO:0000256" key="2">
    <source>
        <dbReference type="ARBA" id="ARBA00022771"/>
    </source>
</evidence>
<evidence type="ECO:0000256" key="3">
    <source>
        <dbReference type="ARBA" id="ARBA00022833"/>
    </source>
</evidence>
<protein>
    <recommendedName>
        <fullName evidence="6">THAP-type domain-containing protein</fullName>
    </recommendedName>
</protein>
<dbReference type="Gene3D" id="6.20.210.20">
    <property type="entry name" value="THAP domain"/>
    <property type="match status" value="1"/>
</dbReference>